<dbReference type="Pfam" id="PF06114">
    <property type="entry name" value="Peptidase_M78"/>
    <property type="match status" value="1"/>
</dbReference>
<dbReference type="InterPro" id="IPR010359">
    <property type="entry name" value="IrrE_HExxH"/>
</dbReference>
<dbReference type="RefSeq" id="WP_052811686.1">
    <property type="nucleotide sequence ID" value="NZ_BJOA01000175.1"/>
</dbReference>
<dbReference type="Proteomes" id="UP000182836">
    <property type="component" value="Unassembled WGS sequence"/>
</dbReference>
<gene>
    <name evidence="2" type="ORF">SAMN04487909_14812</name>
</gene>
<protein>
    <recommendedName>
        <fullName evidence="1">IrrE N-terminal-like domain-containing protein</fullName>
    </recommendedName>
</protein>
<organism evidence="2 3">
    <name type="scientific">Aneurinibacillus migulanus</name>
    <name type="common">Bacillus migulanus</name>
    <dbReference type="NCBI Taxonomy" id="47500"/>
    <lineage>
        <taxon>Bacteria</taxon>
        <taxon>Bacillati</taxon>
        <taxon>Bacillota</taxon>
        <taxon>Bacilli</taxon>
        <taxon>Bacillales</taxon>
        <taxon>Paenibacillaceae</taxon>
        <taxon>Aneurinibacillus group</taxon>
        <taxon>Aneurinibacillus</taxon>
    </lineage>
</organism>
<feature type="domain" description="IrrE N-terminal-like" evidence="1">
    <location>
        <begin position="36"/>
        <end position="152"/>
    </location>
</feature>
<dbReference type="EMBL" id="FNED01000048">
    <property type="protein sequence ID" value="SDK30412.1"/>
    <property type="molecule type" value="Genomic_DNA"/>
</dbReference>
<evidence type="ECO:0000259" key="1">
    <source>
        <dbReference type="Pfam" id="PF06114"/>
    </source>
</evidence>
<sequence>MLNYYKKTEVELCIEKLYKDAGILSPSDLSLERLCSVFNIEIQYCEDTQSAIWDNEFAMFFLNPYSSLQEQRATFFHELCHPLRHVGDQRRRHPAFRGLIELQEAQARNFQPYAAIPFFMVEQLELPKWDKEIVGLFVQRFSTTYFLAYRRWEQIKRRILQGIFDERIKFHLEVREQAFTERKKGDDTFFY</sequence>
<dbReference type="GeneID" id="42308603"/>
<accession>A0A1G9ASX2</accession>
<name>A0A1G9ASX2_ANEMI</name>
<dbReference type="OrthoDB" id="2417909at2"/>
<reference evidence="2 3" key="1">
    <citation type="submission" date="2016-10" db="EMBL/GenBank/DDBJ databases">
        <authorList>
            <person name="de Groot N.N."/>
        </authorList>
    </citation>
    <scope>NUCLEOTIDE SEQUENCE [LARGE SCALE GENOMIC DNA]</scope>
    <source>
        <strain evidence="2 3">DSM 2895</strain>
    </source>
</reference>
<proteinExistence type="predicted"/>
<evidence type="ECO:0000313" key="3">
    <source>
        <dbReference type="Proteomes" id="UP000182836"/>
    </source>
</evidence>
<evidence type="ECO:0000313" key="2">
    <source>
        <dbReference type="EMBL" id="SDK30412.1"/>
    </source>
</evidence>
<dbReference type="AlphaFoldDB" id="A0A1G9ASX2"/>